<gene>
    <name evidence="4" type="ORF">NX784_28000</name>
</gene>
<evidence type="ECO:0000259" key="3">
    <source>
        <dbReference type="Pfam" id="PF16509"/>
    </source>
</evidence>
<reference evidence="4 5" key="1">
    <citation type="submission" date="2022-08" db="EMBL/GenBank/DDBJ databases">
        <title>Reclassification of Massilia species as members of the genera Telluria, Duganella, Pseudoduganella, Mokoshia gen. nov. and Zemynaea gen. nov. using orthogonal and non-orthogonal genome-based approaches.</title>
        <authorList>
            <person name="Bowman J.P."/>
        </authorList>
    </citation>
    <scope>NUCLEOTIDE SEQUENCE [LARGE SCALE GENOMIC DNA]</scope>
    <source>
        <strain evidence="4 5">JCM 31316</strain>
    </source>
</reference>
<dbReference type="InterPro" id="IPR013324">
    <property type="entry name" value="RNA_pol_sigma_r3/r4-like"/>
</dbReference>
<dbReference type="InterPro" id="IPR032428">
    <property type="entry name" value="TrfB"/>
</dbReference>
<dbReference type="SUPFAM" id="SSF88659">
    <property type="entry name" value="Sigma3 and sigma4 domains of RNA polymerase sigma factors"/>
    <property type="match status" value="1"/>
</dbReference>
<sequence length="105" mass="11937">MRKDKRLTEDEFEAIRPYLARMKDRNVEAIRGILVDGRSQKEVAAELDVSAVAVSSMVRSAWEYHVTHGSRPEGWVSVSVVLPPEMAELAREMERAARENLKAKK</sequence>
<keyword evidence="1" id="KW-0805">Transcription regulation</keyword>
<accession>A0ABT1ZZX0</accession>
<evidence type="ECO:0000313" key="4">
    <source>
        <dbReference type="EMBL" id="MCS0585430.1"/>
    </source>
</evidence>
<evidence type="ECO:0000256" key="2">
    <source>
        <dbReference type="ARBA" id="ARBA00023163"/>
    </source>
</evidence>
<dbReference type="Pfam" id="PF16509">
    <property type="entry name" value="KORA"/>
    <property type="match status" value="1"/>
</dbReference>
<organism evidence="4 5">
    <name type="scientific">Massilia pinisoli</name>
    <dbReference type="NCBI Taxonomy" id="1772194"/>
    <lineage>
        <taxon>Bacteria</taxon>
        <taxon>Pseudomonadati</taxon>
        <taxon>Pseudomonadota</taxon>
        <taxon>Betaproteobacteria</taxon>
        <taxon>Burkholderiales</taxon>
        <taxon>Oxalobacteraceae</taxon>
        <taxon>Telluria group</taxon>
        <taxon>Massilia</taxon>
    </lineage>
</organism>
<keyword evidence="2" id="KW-0804">Transcription</keyword>
<protein>
    <submittedName>
        <fullName evidence="4">Transcriptional regulator KorA</fullName>
    </submittedName>
</protein>
<feature type="domain" description="TrfB transcriptional repressor protein" evidence="3">
    <location>
        <begin position="7"/>
        <end position="91"/>
    </location>
</feature>
<dbReference type="InterPro" id="IPR053721">
    <property type="entry name" value="Fimbrial_Adhesin_Reg"/>
</dbReference>
<name>A0ABT1ZZX0_9BURK</name>
<dbReference type="Gene3D" id="1.10.10.2690">
    <property type="match status" value="1"/>
</dbReference>
<comment type="caution">
    <text evidence="4">The sequence shown here is derived from an EMBL/GenBank/DDBJ whole genome shotgun (WGS) entry which is preliminary data.</text>
</comment>
<keyword evidence="5" id="KW-1185">Reference proteome</keyword>
<dbReference type="Proteomes" id="UP001204151">
    <property type="component" value="Unassembled WGS sequence"/>
</dbReference>
<dbReference type="RefSeq" id="WP_258819954.1">
    <property type="nucleotide sequence ID" value="NZ_JANUGW010000035.1"/>
</dbReference>
<proteinExistence type="predicted"/>
<evidence type="ECO:0000313" key="5">
    <source>
        <dbReference type="Proteomes" id="UP001204151"/>
    </source>
</evidence>
<dbReference type="EMBL" id="JANUGW010000035">
    <property type="protein sequence ID" value="MCS0585430.1"/>
    <property type="molecule type" value="Genomic_DNA"/>
</dbReference>
<evidence type="ECO:0000256" key="1">
    <source>
        <dbReference type="ARBA" id="ARBA00023015"/>
    </source>
</evidence>